<dbReference type="PANTHER" id="PTHR43856:SF1">
    <property type="entry name" value="MITOCHONDRIAL CARDIOLIPIN HYDROLASE"/>
    <property type="match status" value="1"/>
</dbReference>
<dbReference type="Gene3D" id="3.30.870.10">
    <property type="entry name" value="Endonuclease Chain A"/>
    <property type="match status" value="1"/>
</dbReference>
<name>A0A2M8H9X4_9GAMM</name>
<dbReference type="EC" id="3.1.4.4" evidence="3"/>
<comment type="catalytic activity">
    <reaction evidence="1">
        <text>a 1,2-diacyl-sn-glycero-3-phosphocholine + H2O = a 1,2-diacyl-sn-glycero-3-phosphate + choline + H(+)</text>
        <dbReference type="Rhea" id="RHEA:14445"/>
        <dbReference type="ChEBI" id="CHEBI:15354"/>
        <dbReference type="ChEBI" id="CHEBI:15377"/>
        <dbReference type="ChEBI" id="CHEBI:15378"/>
        <dbReference type="ChEBI" id="CHEBI:57643"/>
        <dbReference type="ChEBI" id="CHEBI:58608"/>
        <dbReference type="EC" id="3.1.4.4"/>
    </reaction>
</comment>
<organism evidence="9 10">
    <name type="scientific">Aeromonas lusitana</name>
    <dbReference type="NCBI Taxonomy" id="931529"/>
    <lineage>
        <taxon>Bacteria</taxon>
        <taxon>Pseudomonadati</taxon>
        <taxon>Pseudomonadota</taxon>
        <taxon>Gammaproteobacteria</taxon>
        <taxon>Aeromonadales</taxon>
        <taxon>Aeromonadaceae</taxon>
        <taxon>Aeromonas</taxon>
    </lineage>
</organism>
<keyword evidence="4" id="KW-0378">Hydrolase</keyword>
<evidence type="ECO:0000256" key="4">
    <source>
        <dbReference type="ARBA" id="ARBA00022801"/>
    </source>
</evidence>
<evidence type="ECO:0000256" key="3">
    <source>
        <dbReference type="ARBA" id="ARBA00012027"/>
    </source>
</evidence>
<evidence type="ECO:0000256" key="2">
    <source>
        <dbReference type="ARBA" id="ARBA00008664"/>
    </source>
</evidence>
<dbReference type="GO" id="GO:0004630">
    <property type="term" value="F:phospholipase D activity"/>
    <property type="evidence" value="ECO:0007669"/>
    <property type="project" value="UniProtKB-EC"/>
</dbReference>
<keyword evidence="7" id="KW-0732">Signal</keyword>
<dbReference type="PANTHER" id="PTHR43856">
    <property type="entry name" value="CARDIOLIPIN HYDROLASE"/>
    <property type="match status" value="1"/>
</dbReference>
<keyword evidence="6" id="KW-0443">Lipid metabolism</keyword>
<evidence type="ECO:0000313" key="9">
    <source>
        <dbReference type="EMBL" id="PJC93382.1"/>
    </source>
</evidence>
<reference evidence="9 10" key="1">
    <citation type="submission" date="2017-11" db="EMBL/GenBank/DDBJ databases">
        <title>Draft genome sequence of environmental isolate Aeromonas lusitania sp. nov. MDC 2473.</title>
        <authorList>
            <person name="Colston S.M."/>
            <person name="Navarro A."/>
            <person name="Martinez-Murcia A.J."/>
            <person name="Graf J."/>
        </authorList>
    </citation>
    <scope>NUCLEOTIDE SEQUENCE [LARGE SCALE GENOMIC DNA]</scope>
    <source>
        <strain evidence="9 10">MDC 2473</strain>
    </source>
</reference>
<dbReference type="InterPro" id="IPR051406">
    <property type="entry name" value="PLD_domain"/>
</dbReference>
<dbReference type="RefSeq" id="WP_100859644.1">
    <property type="nucleotide sequence ID" value="NZ_PGCP01000013.1"/>
</dbReference>
<evidence type="ECO:0000313" key="10">
    <source>
        <dbReference type="Proteomes" id="UP000232060"/>
    </source>
</evidence>
<dbReference type="EMBL" id="PGCP01000013">
    <property type="protein sequence ID" value="PJC93382.1"/>
    <property type="molecule type" value="Genomic_DNA"/>
</dbReference>
<keyword evidence="10" id="KW-1185">Reference proteome</keyword>
<dbReference type="SMART" id="SM00155">
    <property type="entry name" value="PLDc"/>
    <property type="match status" value="1"/>
</dbReference>
<dbReference type="CDD" id="cd09170">
    <property type="entry name" value="PLDc_Nuc"/>
    <property type="match status" value="1"/>
</dbReference>
<feature type="chain" id="PRO_5014747348" description="phospholipase D" evidence="7">
    <location>
        <begin position="22"/>
        <end position="174"/>
    </location>
</feature>
<feature type="signal peptide" evidence="7">
    <location>
        <begin position="1"/>
        <end position="21"/>
    </location>
</feature>
<sequence>MKMLRQITTAALLCLPLIVQAAPSVQVGFSPEGSARALVLATIGSARHHIRMLAYAFQAPDIVQALIAAKQRGVEVQVVVDKQRNQGKTSQAAMKEATRGGVALRTNDRYHLHHDKTIIVDDSAVETGSFNFAPSAETLNSENVIVLRGMPEVARQYQAHWQSRWAQGVPYTAP</sequence>
<evidence type="ECO:0000256" key="7">
    <source>
        <dbReference type="SAM" id="SignalP"/>
    </source>
</evidence>
<gene>
    <name evidence="9" type="ORF">CUC44_09080</name>
</gene>
<dbReference type="InterPro" id="IPR025202">
    <property type="entry name" value="PLD-like_dom"/>
</dbReference>
<keyword evidence="5" id="KW-0442">Lipid degradation</keyword>
<dbReference type="PROSITE" id="PS50035">
    <property type="entry name" value="PLD"/>
    <property type="match status" value="1"/>
</dbReference>
<evidence type="ECO:0000256" key="6">
    <source>
        <dbReference type="ARBA" id="ARBA00023098"/>
    </source>
</evidence>
<accession>A0A2M8H9X4</accession>
<protein>
    <recommendedName>
        <fullName evidence="3">phospholipase D</fullName>
        <ecNumber evidence="3">3.1.4.4</ecNumber>
    </recommendedName>
</protein>
<comment type="similarity">
    <text evidence="2">Belongs to the phospholipase D family.</text>
</comment>
<feature type="domain" description="PLD phosphodiesterase" evidence="8">
    <location>
        <begin position="109"/>
        <end position="136"/>
    </location>
</feature>
<dbReference type="GO" id="GO:0016891">
    <property type="term" value="F:RNA endonuclease activity producing 5'-phosphomonoesters, hydrolytic mechanism"/>
    <property type="evidence" value="ECO:0007669"/>
    <property type="project" value="TreeGrafter"/>
</dbReference>
<dbReference type="Pfam" id="PF13091">
    <property type="entry name" value="PLDc_2"/>
    <property type="match status" value="1"/>
</dbReference>
<dbReference type="Proteomes" id="UP000232060">
    <property type="component" value="Unassembled WGS sequence"/>
</dbReference>
<dbReference type="AlphaFoldDB" id="A0A2M8H9X4"/>
<proteinExistence type="inferred from homology"/>
<dbReference type="GO" id="GO:0016042">
    <property type="term" value="P:lipid catabolic process"/>
    <property type="evidence" value="ECO:0007669"/>
    <property type="project" value="UniProtKB-KW"/>
</dbReference>
<dbReference type="InterPro" id="IPR001736">
    <property type="entry name" value="PLipase_D/transphosphatidylase"/>
</dbReference>
<evidence type="ECO:0000256" key="1">
    <source>
        <dbReference type="ARBA" id="ARBA00000798"/>
    </source>
</evidence>
<evidence type="ECO:0000256" key="5">
    <source>
        <dbReference type="ARBA" id="ARBA00022963"/>
    </source>
</evidence>
<comment type="caution">
    <text evidence="9">The sequence shown here is derived from an EMBL/GenBank/DDBJ whole genome shotgun (WGS) entry which is preliminary data.</text>
</comment>
<evidence type="ECO:0000259" key="8">
    <source>
        <dbReference type="PROSITE" id="PS50035"/>
    </source>
</evidence>
<dbReference type="GO" id="GO:0006793">
    <property type="term" value="P:phosphorus metabolic process"/>
    <property type="evidence" value="ECO:0007669"/>
    <property type="project" value="UniProtKB-ARBA"/>
</dbReference>
<dbReference type="OrthoDB" id="5294698at2"/>
<dbReference type="SUPFAM" id="SSF56024">
    <property type="entry name" value="Phospholipase D/nuclease"/>
    <property type="match status" value="1"/>
</dbReference>